<feature type="region of interest" description="Disordered" evidence="9">
    <location>
        <begin position="482"/>
        <end position="540"/>
    </location>
</feature>
<feature type="domain" description="CBS" evidence="11">
    <location>
        <begin position="285"/>
        <end position="343"/>
    </location>
</feature>
<dbReference type="InterPro" id="IPR000644">
    <property type="entry name" value="CBS_dom"/>
</dbReference>
<feature type="transmembrane region" description="Helical" evidence="10">
    <location>
        <begin position="72"/>
        <end position="91"/>
    </location>
</feature>
<dbReference type="Pfam" id="PF00571">
    <property type="entry name" value="CBS"/>
    <property type="match status" value="2"/>
</dbReference>
<organism evidence="13">
    <name type="scientific">Oryza brachyantha</name>
    <name type="common">malo sina</name>
    <dbReference type="NCBI Taxonomy" id="4533"/>
    <lineage>
        <taxon>Eukaryota</taxon>
        <taxon>Viridiplantae</taxon>
        <taxon>Streptophyta</taxon>
        <taxon>Embryophyta</taxon>
        <taxon>Tracheophyta</taxon>
        <taxon>Spermatophyta</taxon>
        <taxon>Magnoliopsida</taxon>
        <taxon>Liliopsida</taxon>
        <taxon>Poales</taxon>
        <taxon>Poaceae</taxon>
        <taxon>BOP clade</taxon>
        <taxon>Oryzoideae</taxon>
        <taxon>Oryzeae</taxon>
        <taxon>Oryzinae</taxon>
        <taxon>Oryza</taxon>
    </lineage>
</organism>
<evidence type="ECO:0000256" key="6">
    <source>
        <dbReference type="ARBA" id="ARBA00023136"/>
    </source>
</evidence>
<feature type="transmembrane region" description="Helical" evidence="10">
    <location>
        <begin position="142"/>
        <end position="164"/>
    </location>
</feature>
<evidence type="ECO:0000256" key="1">
    <source>
        <dbReference type="ARBA" id="ARBA00004141"/>
    </source>
</evidence>
<feature type="transmembrane region" description="Helical" evidence="10">
    <location>
        <begin position="103"/>
        <end position="122"/>
    </location>
</feature>
<dbReference type="SUPFAM" id="SSF54631">
    <property type="entry name" value="CBS-domain pair"/>
    <property type="match status" value="1"/>
</dbReference>
<evidence type="ECO:0000256" key="7">
    <source>
        <dbReference type="PROSITE-ProRule" id="PRU00703"/>
    </source>
</evidence>
<dbReference type="GO" id="GO:0016020">
    <property type="term" value="C:membrane"/>
    <property type="evidence" value="ECO:0007669"/>
    <property type="project" value="UniProtKB-SubCell"/>
</dbReference>
<evidence type="ECO:0008006" key="15">
    <source>
        <dbReference type="Google" id="ProtNLM"/>
    </source>
</evidence>
<dbReference type="Gene3D" id="3.10.580.10">
    <property type="entry name" value="CBS-domain"/>
    <property type="match status" value="1"/>
</dbReference>
<dbReference type="STRING" id="4533.J3LQK0"/>
<dbReference type="CDD" id="cd04590">
    <property type="entry name" value="CBS_pair_CorC_HlyC_assoc"/>
    <property type="match status" value="1"/>
</dbReference>
<feature type="domain" description="CNNM transmembrane" evidence="12">
    <location>
        <begin position="13"/>
        <end position="199"/>
    </location>
</feature>
<evidence type="ECO:0000256" key="5">
    <source>
        <dbReference type="ARBA" id="ARBA00023122"/>
    </source>
</evidence>
<keyword evidence="2 8" id="KW-0812">Transmembrane</keyword>
<comment type="subcellular location">
    <subcellularLocation>
        <location evidence="1">Membrane</location>
        <topology evidence="1">Multi-pass membrane protein</topology>
    </subcellularLocation>
</comment>
<evidence type="ECO:0000256" key="9">
    <source>
        <dbReference type="SAM" id="MobiDB-lite"/>
    </source>
</evidence>
<dbReference type="PANTHER" id="PTHR22777">
    <property type="entry name" value="HEMOLYSIN-RELATED"/>
    <property type="match status" value="1"/>
</dbReference>
<evidence type="ECO:0000256" key="3">
    <source>
        <dbReference type="ARBA" id="ARBA00022737"/>
    </source>
</evidence>
<dbReference type="InterPro" id="IPR046342">
    <property type="entry name" value="CBS_dom_sf"/>
</dbReference>
<dbReference type="Gramene" id="OB03G33260.1">
    <property type="protein sequence ID" value="OB03G33260.1"/>
    <property type="gene ID" value="OB03G33260"/>
</dbReference>
<dbReference type="EnsemblPlants" id="OB03G33260.1">
    <property type="protein sequence ID" value="OB03G33260.1"/>
    <property type="gene ID" value="OB03G33260"/>
</dbReference>
<keyword evidence="5 7" id="KW-0129">CBS domain</keyword>
<dbReference type="InterPro" id="IPR002550">
    <property type="entry name" value="CNNM"/>
</dbReference>
<evidence type="ECO:0000256" key="10">
    <source>
        <dbReference type="SAM" id="Phobius"/>
    </source>
</evidence>
<evidence type="ECO:0000259" key="12">
    <source>
        <dbReference type="PROSITE" id="PS51846"/>
    </source>
</evidence>
<evidence type="ECO:0000256" key="8">
    <source>
        <dbReference type="PROSITE-ProRule" id="PRU01193"/>
    </source>
</evidence>
<reference evidence="13" key="2">
    <citation type="submission" date="2013-04" db="UniProtKB">
        <authorList>
            <consortium name="EnsemblPlants"/>
        </authorList>
    </citation>
    <scope>IDENTIFICATION</scope>
</reference>
<reference evidence="13" key="1">
    <citation type="journal article" date="2013" name="Nat. Commun.">
        <title>Whole-genome sequencing of Oryza brachyantha reveals mechanisms underlying Oryza genome evolution.</title>
        <authorList>
            <person name="Chen J."/>
            <person name="Huang Q."/>
            <person name="Gao D."/>
            <person name="Wang J."/>
            <person name="Lang Y."/>
            <person name="Liu T."/>
            <person name="Li B."/>
            <person name="Bai Z."/>
            <person name="Luis Goicoechea J."/>
            <person name="Liang C."/>
            <person name="Chen C."/>
            <person name="Zhang W."/>
            <person name="Sun S."/>
            <person name="Liao Y."/>
            <person name="Zhang X."/>
            <person name="Yang L."/>
            <person name="Song C."/>
            <person name="Wang M."/>
            <person name="Shi J."/>
            <person name="Liu G."/>
            <person name="Liu J."/>
            <person name="Zhou H."/>
            <person name="Zhou W."/>
            <person name="Yu Q."/>
            <person name="An N."/>
            <person name="Chen Y."/>
            <person name="Cai Q."/>
            <person name="Wang B."/>
            <person name="Liu B."/>
            <person name="Min J."/>
            <person name="Huang Y."/>
            <person name="Wu H."/>
            <person name="Li Z."/>
            <person name="Zhang Y."/>
            <person name="Yin Y."/>
            <person name="Song W."/>
            <person name="Jiang J."/>
            <person name="Jackson S.A."/>
            <person name="Wing R.A."/>
            <person name="Wang J."/>
            <person name="Chen M."/>
        </authorList>
    </citation>
    <scope>NUCLEOTIDE SEQUENCE [LARGE SCALE GENOMIC DNA]</scope>
    <source>
        <strain evidence="13">cv. IRGC 101232</strain>
    </source>
</reference>
<dbReference type="Pfam" id="PF01595">
    <property type="entry name" value="CNNM"/>
    <property type="match status" value="1"/>
</dbReference>
<dbReference type="InterPro" id="IPR044751">
    <property type="entry name" value="Ion_transp-like_CBS"/>
</dbReference>
<dbReference type="Pfam" id="PF03471">
    <property type="entry name" value="CorC_HlyC"/>
    <property type="match status" value="1"/>
</dbReference>
<name>J3LQK0_ORYBR</name>
<dbReference type="PROSITE" id="PS51846">
    <property type="entry name" value="CNNM"/>
    <property type="match status" value="1"/>
</dbReference>
<dbReference type="AlphaFoldDB" id="J3LQK0"/>
<evidence type="ECO:0000256" key="2">
    <source>
        <dbReference type="ARBA" id="ARBA00022692"/>
    </source>
</evidence>
<dbReference type="FunFam" id="3.10.580.10:FF:000002">
    <property type="entry name" value="Magnesium/cobalt efflux protein CorC"/>
    <property type="match status" value="1"/>
</dbReference>
<keyword evidence="14" id="KW-1185">Reference proteome</keyword>
<dbReference type="PROSITE" id="PS51371">
    <property type="entry name" value="CBS"/>
    <property type="match status" value="2"/>
</dbReference>
<dbReference type="GO" id="GO:0050660">
    <property type="term" value="F:flavin adenine dinucleotide binding"/>
    <property type="evidence" value="ECO:0007669"/>
    <property type="project" value="InterPro"/>
</dbReference>
<keyword evidence="3" id="KW-0677">Repeat</keyword>
<dbReference type="SMART" id="SM00116">
    <property type="entry name" value="CBS"/>
    <property type="match status" value="2"/>
</dbReference>
<keyword evidence="4 8" id="KW-1133">Transmembrane helix</keyword>
<feature type="domain" description="CBS" evidence="11">
    <location>
        <begin position="218"/>
        <end position="279"/>
    </location>
</feature>
<evidence type="ECO:0000313" key="14">
    <source>
        <dbReference type="Proteomes" id="UP000006038"/>
    </source>
</evidence>
<dbReference type="InterPro" id="IPR036318">
    <property type="entry name" value="FAD-bd_PCMH-like_sf"/>
</dbReference>
<dbReference type="eggNOG" id="KOG2118">
    <property type="taxonomic scope" value="Eukaryota"/>
</dbReference>
<dbReference type="OMA" id="PAELLYY"/>
<dbReference type="SUPFAM" id="SSF56176">
    <property type="entry name" value="FAD-binding/transporter-associated domain-like"/>
    <property type="match status" value="1"/>
</dbReference>
<dbReference type="SMART" id="SM01091">
    <property type="entry name" value="CorC_HlyC"/>
    <property type="match status" value="1"/>
</dbReference>
<dbReference type="HOGENOM" id="CLU_015237_4_4_1"/>
<dbReference type="PANTHER" id="PTHR22777:SF17">
    <property type="entry name" value="UPF0053 PROTEIN SLL0260"/>
    <property type="match status" value="1"/>
</dbReference>
<dbReference type="Gene3D" id="3.30.465.10">
    <property type="match status" value="1"/>
</dbReference>
<protein>
    <recommendedName>
        <fullName evidence="15">CNNM transmembrane domain-containing protein</fullName>
    </recommendedName>
</protein>
<evidence type="ECO:0000256" key="4">
    <source>
        <dbReference type="ARBA" id="ARBA00022989"/>
    </source>
</evidence>
<feature type="compositionally biased region" description="Polar residues" evidence="9">
    <location>
        <begin position="523"/>
        <end position="540"/>
    </location>
</feature>
<accession>J3LQK0</accession>
<keyword evidence="6 8" id="KW-0472">Membrane</keyword>
<evidence type="ECO:0000259" key="11">
    <source>
        <dbReference type="PROSITE" id="PS51371"/>
    </source>
</evidence>
<proteinExistence type="predicted"/>
<dbReference type="Proteomes" id="UP000006038">
    <property type="component" value="Chromosome 3"/>
</dbReference>
<dbReference type="InterPro" id="IPR005170">
    <property type="entry name" value="Transptr-assoc_dom"/>
</dbReference>
<dbReference type="GO" id="GO:0016491">
    <property type="term" value="F:oxidoreductase activity"/>
    <property type="evidence" value="ECO:0007669"/>
    <property type="project" value="UniProtKB-ARBA"/>
</dbReference>
<evidence type="ECO:0000313" key="13">
    <source>
        <dbReference type="EnsemblPlants" id="OB03G33260.1"/>
    </source>
</evidence>
<feature type="compositionally biased region" description="Acidic residues" evidence="9">
    <location>
        <begin position="495"/>
        <end position="507"/>
    </location>
</feature>
<dbReference type="InterPro" id="IPR016169">
    <property type="entry name" value="FAD-bd_PCMH_sub2"/>
</dbReference>
<sequence>MALRGGWPRVLQILQLLREQGIVLAVLLGLSAFFSMAETSITTLWPWKVRELAEKEPENGVFRMLRSDVTRFLTTILIGTTVVNIGATAIVTEAATAMFGEAGVSAATGVMTVAILLLTEITPKSVAVHNATEVARFVVRPVAWLSLILYPVGRIVTFLSMGMLKILGLKGRSEPYVTEDELKLMLRGAELSGAIAEDEQDMIENVLEIKDTHVREVMTPLVDVVAIDATATLIDFKNLWETHQYSRVPVFEERIDNIVGIAYAMDMLEYVEEVEKLKEITVKEIAHMPTYFVPDSMSVWNLLREFRIRQVHMAVVLNEYGGTIGIVTLEDVVEEIVGEIFDENDSKEEIQKKTGYIVMRDDGTFDVDANTSIDHLSEELGVKIPEGHQYETVSGFVCESFGYIPEEGGKMLVILEKDNREENDEYKEEGSDHQDDRERTQAYELEILEANARKVGKVRFKPISSECVGVDSKGVNRMVSKKIIKRKKQNPGDSSDSDNEEEEECADISENGCPAELLHYSDDNSAQLEDAGNSTATRPC</sequence>